<dbReference type="FunFam" id="3.40.30.10:FF:000009">
    <property type="entry name" value="Tumor suppressor candidate 3"/>
    <property type="match status" value="1"/>
</dbReference>
<evidence type="ECO:0000256" key="1">
    <source>
        <dbReference type="ARBA" id="ARBA00002791"/>
    </source>
</evidence>
<evidence type="ECO:0000256" key="4">
    <source>
        <dbReference type="ARBA" id="ARBA00022448"/>
    </source>
</evidence>
<evidence type="ECO:0000256" key="12">
    <source>
        <dbReference type="ARBA" id="ARBA00043952"/>
    </source>
</evidence>
<evidence type="ECO:0000259" key="15">
    <source>
        <dbReference type="Pfam" id="PF00061"/>
    </source>
</evidence>
<feature type="chain" id="PRO_5025439979" evidence="14">
    <location>
        <begin position="19"/>
        <end position="478"/>
    </location>
</feature>
<reference evidence="16 17" key="1">
    <citation type="submission" date="2019-07" db="EMBL/GenBank/DDBJ databases">
        <title>Draft genome assembly of a fouling barnacle, Amphibalanus amphitrite (Darwin, 1854): The first reference genome for Thecostraca.</title>
        <authorList>
            <person name="Kim W."/>
        </authorList>
    </citation>
    <scope>NUCLEOTIDE SEQUENCE [LARGE SCALE GENOMIC DNA]</scope>
    <source>
        <strain evidence="16">SNU_AA5</strain>
        <tissue evidence="16">Soma without cirri and trophi</tissue>
    </source>
</reference>
<dbReference type="OrthoDB" id="67566at2759"/>
<keyword evidence="17" id="KW-1185">Reference proteome</keyword>
<dbReference type="PANTHER" id="PTHR12692:SF0">
    <property type="entry name" value="GH11935P"/>
    <property type="match status" value="1"/>
</dbReference>
<evidence type="ECO:0000256" key="6">
    <source>
        <dbReference type="ARBA" id="ARBA00022729"/>
    </source>
</evidence>
<feature type="transmembrane region" description="Helical" evidence="13">
    <location>
        <begin position="260"/>
        <end position="279"/>
    </location>
</feature>
<gene>
    <name evidence="16" type="primary">magt1</name>
    <name evidence="16" type="ORF">FJT64_026665</name>
</gene>
<dbReference type="GO" id="GO:0008250">
    <property type="term" value="C:oligosaccharyltransferase complex"/>
    <property type="evidence" value="ECO:0007669"/>
    <property type="project" value="TreeGrafter"/>
</dbReference>
<feature type="domain" description="Lipocalin/cytosolic fatty-acid binding" evidence="15">
    <location>
        <begin position="339"/>
        <end position="450"/>
    </location>
</feature>
<keyword evidence="7" id="KW-0256">Endoplasmic reticulum</keyword>
<dbReference type="InterPro" id="IPR021149">
    <property type="entry name" value="OligosaccharylTrfase_OST3/OST6"/>
</dbReference>
<dbReference type="PANTHER" id="PTHR12692">
    <property type="entry name" value="DOLICHYL-DIPHOSPHOOLIGOSACCHARIDE--PROTEIN GLYCOSYLTRANSFERASE-RELATED"/>
    <property type="match status" value="1"/>
</dbReference>
<evidence type="ECO:0000256" key="5">
    <source>
        <dbReference type="ARBA" id="ARBA00022692"/>
    </source>
</evidence>
<evidence type="ECO:0000313" key="16">
    <source>
        <dbReference type="EMBL" id="KAF0300951.1"/>
    </source>
</evidence>
<feature type="signal peptide" evidence="14">
    <location>
        <begin position="1"/>
        <end position="18"/>
    </location>
</feature>
<keyword evidence="8" id="KW-0460">Magnesium</keyword>
<protein>
    <submittedName>
        <fullName evidence="16">Magnesium transporter protein 1</fullName>
    </submittedName>
</protein>
<comment type="subcellular location">
    <subcellularLocation>
        <location evidence="2">Endoplasmic reticulum membrane</location>
        <topology evidence="2">Multi-pass membrane protein</topology>
    </subcellularLocation>
</comment>
<keyword evidence="9 13" id="KW-1133">Transmembrane helix</keyword>
<evidence type="ECO:0000256" key="10">
    <source>
        <dbReference type="ARBA" id="ARBA00023136"/>
    </source>
</evidence>
<dbReference type="GO" id="GO:0018279">
    <property type="term" value="P:protein N-linked glycosylation via asparagine"/>
    <property type="evidence" value="ECO:0007669"/>
    <property type="project" value="TreeGrafter"/>
</dbReference>
<comment type="caution">
    <text evidence="16">The sequence shown here is derived from an EMBL/GenBank/DDBJ whole genome shotgun (WGS) entry which is preliminary data.</text>
</comment>
<dbReference type="Pfam" id="PF00061">
    <property type="entry name" value="Lipocalin"/>
    <property type="match status" value="1"/>
</dbReference>
<dbReference type="Gene3D" id="3.40.30.10">
    <property type="entry name" value="Glutaredoxin"/>
    <property type="match status" value="1"/>
</dbReference>
<dbReference type="SUPFAM" id="SSF50814">
    <property type="entry name" value="Lipocalins"/>
    <property type="match status" value="1"/>
</dbReference>
<keyword evidence="11" id="KW-1015">Disulfide bond</keyword>
<evidence type="ECO:0000256" key="13">
    <source>
        <dbReference type="SAM" id="Phobius"/>
    </source>
</evidence>
<dbReference type="InterPro" id="IPR000566">
    <property type="entry name" value="Lipocln_cytosolic_FA-bd_dom"/>
</dbReference>
<evidence type="ECO:0000256" key="7">
    <source>
        <dbReference type="ARBA" id="ARBA00022824"/>
    </source>
</evidence>
<comment type="pathway">
    <text evidence="12">Protein modification.</text>
</comment>
<dbReference type="SUPFAM" id="SSF52833">
    <property type="entry name" value="Thioredoxin-like"/>
    <property type="match status" value="1"/>
</dbReference>
<proteinExistence type="inferred from homology"/>
<keyword evidence="4" id="KW-0813">Transport</keyword>
<evidence type="ECO:0000256" key="2">
    <source>
        <dbReference type="ARBA" id="ARBA00004477"/>
    </source>
</evidence>
<comment type="similarity">
    <text evidence="3">Belongs to the OST3/OST6 family.</text>
</comment>
<dbReference type="GO" id="GO:0015693">
    <property type="term" value="P:magnesium ion transport"/>
    <property type="evidence" value="ECO:0007669"/>
    <property type="project" value="UniProtKB-ARBA"/>
</dbReference>
<feature type="transmembrane region" description="Helical" evidence="13">
    <location>
        <begin position="291"/>
        <end position="311"/>
    </location>
</feature>
<dbReference type="InterPro" id="IPR012674">
    <property type="entry name" value="Calycin"/>
</dbReference>
<keyword evidence="6 14" id="KW-0732">Signal</keyword>
<evidence type="ECO:0000256" key="14">
    <source>
        <dbReference type="SAM" id="SignalP"/>
    </source>
</evidence>
<evidence type="ECO:0000256" key="9">
    <source>
        <dbReference type="ARBA" id="ARBA00022989"/>
    </source>
</evidence>
<feature type="transmembrane region" description="Helical" evidence="13">
    <location>
        <begin position="208"/>
        <end position="227"/>
    </location>
</feature>
<evidence type="ECO:0000256" key="11">
    <source>
        <dbReference type="ARBA" id="ARBA00023157"/>
    </source>
</evidence>
<keyword evidence="5 13" id="KW-0812">Transmembrane</keyword>
<dbReference type="EMBL" id="VIIS01001212">
    <property type="protein sequence ID" value="KAF0300951.1"/>
    <property type="molecule type" value="Genomic_DNA"/>
</dbReference>
<name>A0A6A4WG38_AMPAM</name>
<sequence length="478" mass="54470">MRTLPSIVFCLFMLVSLSEQVRKKELSLADRWQQMSDLSYRSHVISLDTERFKSLVRGGPRNYSTIVMFTAMDARRGCAICREAHDEYMITATSHRYSKSYPNNVFFTMVDFDKGSDVFQSLKINTAPMFIHFPAKGNYRKTDVMDIQRTGISAEIIAKWVETMTDVQIRVIRPPNYAGTAGLLLLMALFGFLLYLRRNNLEFLYNKTMWAVMALFFTFSMTSGQMWNHIRGPPFMQKSRNGGVSYIAGGSQSQLVVETYIIIVLSALSVSGMILMIEAASTKTDVKKRRIMAIVGLAMLALFFSLVLSIFRSKTGGYPYSGLWYENRKLQAIFQLGQKCVTARYSDDLGGFISVTNTGYLFNHPITIYGYAVPTNETTVGALAVGFPEAPDTDQANYNVIEVDYQRYAVVYSCTPQVGNLTHKEFLWLLTRQPKFPEPEAKQIVRRLMQRGIFQAYEMQRTVQFLCPGRDDLPDFEF</sequence>
<evidence type="ECO:0000256" key="3">
    <source>
        <dbReference type="ARBA" id="ARBA00009561"/>
    </source>
</evidence>
<keyword evidence="10 13" id="KW-0472">Membrane</keyword>
<evidence type="ECO:0000256" key="8">
    <source>
        <dbReference type="ARBA" id="ARBA00022842"/>
    </source>
</evidence>
<organism evidence="16 17">
    <name type="scientific">Amphibalanus amphitrite</name>
    <name type="common">Striped barnacle</name>
    <name type="synonym">Balanus amphitrite</name>
    <dbReference type="NCBI Taxonomy" id="1232801"/>
    <lineage>
        <taxon>Eukaryota</taxon>
        <taxon>Metazoa</taxon>
        <taxon>Ecdysozoa</taxon>
        <taxon>Arthropoda</taxon>
        <taxon>Crustacea</taxon>
        <taxon>Multicrustacea</taxon>
        <taxon>Cirripedia</taxon>
        <taxon>Thoracica</taxon>
        <taxon>Thoracicalcarea</taxon>
        <taxon>Balanomorpha</taxon>
        <taxon>Balanoidea</taxon>
        <taxon>Balanidae</taxon>
        <taxon>Amphibalaninae</taxon>
        <taxon>Amphibalanus</taxon>
    </lineage>
</organism>
<dbReference type="Proteomes" id="UP000440578">
    <property type="component" value="Unassembled WGS sequence"/>
</dbReference>
<dbReference type="Gene3D" id="2.40.128.20">
    <property type="match status" value="1"/>
</dbReference>
<accession>A0A6A4WG38</accession>
<dbReference type="AlphaFoldDB" id="A0A6A4WG38"/>
<dbReference type="InterPro" id="IPR036249">
    <property type="entry name" value="Thioredoxin-like_sf"/>
</dbReference>
<feature type="transmembrane region" description="Helical" evidence="13">
    <location>
        <begin position="177"/>
        <end position="196"/>
    </location>
</feature>
<comment type="function">
    <text evidence="1">Subunit of the oligosaccharyl transferase (OST) complex that catalyzes the initial transfer of a defined glycan (Glc(3)Man(9)GlcNAc(2) in eukaryotes) from the lipid carrier dolichol-pyrophosphate to an asparagine residue within an Asn-X-Ser/Thr consensus motif in nascent polypeptide chains, the first step in protein N-glycosylation. N-glycosylation occurs cotranslationally and the complex associates with the Sec61 complex at the channel-forming translocon complex that mediates protein translocation across the endoplasmic reticulum (ER). All subunits are required for a maximal enzyme activity.</text>
</comment>
<dbReference type="Pfam" id="PF04756">
    <property type="entry name" value="OST3_OST6"/>
    <property type="match status" value="1"/>
</dbReference>
<evidence type="ECO:0000313" key="17">
    <source>
        <dbReference type="Proteomes" id="UP000440578"/>
    </source>
</evidence>